<dbReference type="GO" id="GO:0005737">
    <property type="term" value="C:cytoplasm"/>
    <property type="evidence" value="ECO:0007669"/>
    <property type="project" value="TreeGrafter"/>
</dbReference>
<protein>
    <recommendedName>
        <fullName evidence="4">tRNA pseudouridine synthase</fullName>
        <ecNumber evidence="4">5.4.99.12</ecNumber>
    </recommendedName>
</protein>
<evidence type="ECO:0000256" key="3">
    <source>
        <dbReference type="ARBA" id="ARBA00023235"/>
    </source>
</evidence>
<dbReference type="InterPro" id="IPR001406">
    <property type="entry name" value="PsdUridine_synth_TruA"/>
</dbReference>
<organism evidence="6 7">
    <name type="scientific">Polypedilum vanderplanki</name>
    <name type="common">Sleeping chironomid midge</name>
    <dbReference type="NCBI Taxonomy" id="319348"/>
    <lineage>
        <taxon>Eukaryota</taxon>
        <taxon>Metazoa</taxon>
        <taxon>Ecdysozoa</taxon>
        <taxon>Arthropoda</taxon>
        <taxon>Hexapoda</taxon>
        <taxon>Insecta</taxon>
        <taxon>Pterygota</taxon>
        <taxon>Neoptera</taxon>
        <taxon>Endopterygota</taxon>
        <taxon>Diptera</taxon>
        <taxon>Nematocera</taxon>
        <taxon>Chironomoidea</taxon>
        <taxon>Chironomidae</taxon>
        <taxon>Chironominae</taxon>
        <taxon>Polypedilum</taxon>
        <taxon>Polypedilum</taxon>
    </lineage>
</organism>
<dbReference type="GO" id="GO:0031119">
    <property type="term" value="P:tRNA pseudouridine synthesis"/>
    <property type="evidence" value="ECO:0007669"/>
    <property type="project" value="TreeGrafter"/>
</dbReference>
<evidence type="ECO:0000256" key="1">
    <source>
        <dbReference type="ARBA" id="ARBA00009375"/>
    </source>
</evidence>
<evidence type="ECO:0000313" key="7">
    <source>
        <dbReference type="Proteomes" id="UP001107558"/>
    </source>
</evidence>
<dbReference type="PANTHER" id="PTHR11142:SF5">
    <property type="entry name" value="TRNA PSEUDOURIDINE(38_39) SYNTHASE"/>
    <property type="match status" value="1"/>
</dbReference>
<dbReference type="PANTHER" id="PTHR11142">
    <property type="entry name" value="PSEUDOURIDYLATE SYNTHASE"/>
    <property type="match status" value="1"/>
</dbReference>
<dbReference type="OrthoDB" id="25767at2759"/>
<dbReference type="NCBIfam" id="TIGR00071">
    <property type="entry name" value="hisT_truA"/>
    <property type="match status" value="1"/>
</dbReference>
<reference evidence="6" key="1">
    <citation type="submission" date="2021-03" db="EMBL/GenBank/DDBJ databases">
        <title>Chromosome level genome of the anhydrobiotic midge Polypedilum vanderplanki.</title>
        <authorList>
            <person name="Yoshida Y."/>
            <person name="Kikawada T."/>
            <person name="Gusev O."/>
        </authorList>
    </citation>
    <scope>NUCLEOTIDE SEQUENCE</scope>
    <source>
        <strain evidence="6">NIAS01</strain>
        <tissue evidence="6">Whole body or cell culture</tissue>
    </source>
</reference>
<dbReference type="AlphaFoldDB" id="A0A9J6CN54"/>
<dbReference type="Gene3D" id="3.30.70.580">
    <property type="entry name" value="Pseudouridine synthase I, catalytic domain, N-terminal subdomain"/>
    <property type="match status" value="1"/>
</dbReference>
<evidence type="ECO:0000313" key="6">
    <source>
        <dbReference type="EMBL" id="KAG5683730.1"/>
    </source>
</evidence>
<dbReference type="EMBL" id="JADBJN010000001">
    <property type="protein sequence ID" value="KAG5683730.1"/>
    <property type="molecule type" value="Genomic_DNA"/>
</dbReference>
<feature type="domain" description="Pseudouridine synthase I TruA alpha/beta" evidence="5">
    <location>
        <begin position="237"/>
        <end position="349"/>
    </location>
</feature>
<dbReference type="Pfam" id="PF01416">
    <property type="entry name" value="PseudoU_synth_1"/>
    <property type="match status" value="1"/>
</dbReference>
<comment type="catalytic activity">
    <reaction evidence="4">
        <text>uridine(38/39/40) in tRNA = pseudouridine(38/39/40) in tRNA</text>
        <dbReference type="Rhea" id="RHEA:22376"/>
        <dbReference type="Rhea" id="RHEA-COMP:10085"/>
        <dbReference type="Rhea" id="RHEA-COMP:10087"/>
        <dbReference type="ChEBI" id="CHEBI:65314"/>
        <dbReference type="ChEBI" id="CHEBI:65315"/>
        <dbReference type="EC" id="5.4.99.12"/>
    </reaction>
</comment>
<name>A0A9J6CN54_POLVA</name>
<keyword evidence="3 4" id="KW-0413">Isomerase</keyword>
<dbReference type="FunFam" id="3.30.70.580:FF:000007">
    <property type="entry name" value="tRNA pseudouridine synthase"/>
    <property type="match status" value="1"/>
</dbReference>
<comment type="similarity">
    <text evidence="1 4">Belongs to the tRNA pseudouridine synthase TruA family.</text>
</comment>
<evidence type="ECO:0000256" key="4">
    <source>
        <dbReference type="RuleBase" id="RU003792"/>
    </source>
</evidence>
<accession>A0A9J6CN54</accession>
<dbReference type="GO" id="GO:0160147">
    <property type="term" value="F:tRNA pseudouridine(38-40) synthase activity"/>
    <property type="evidence" value="ECO:0007669"/>
    <property type="project" value="UniProtKB-EC"/>
</dbReference>
<dbReference type="GO" id="GO:1990481">
    <property type="term" value="P:mRNA pseudouridine synthesis"/>
    <property type="evidence" value="ECO:0007669"/>
    <property type="project" value="TreeGrafter"/>
</dbReference>
<keyword evidence="2 4" id="KW-0819">tRNA processing</keyword>
<dbReference type="InterPro" id="IPR020095">
    <property type="entry name" value="PsdUridine_synth_TruA_C"/>
</dbReference>
<dbReference type="HAMAP" id="MF_00171">
    <property type="entry name" value="TruA"/>
    <property type="match status" value="1"/>
</dbReference>
<dbReference type="Gene3D" id="3.30.70.660">
    <property type="entry name" value="Pseudouridine synthase I, catalytic domain, C-terminal subdomain"/>
    <property type="match status" value="1"/>
</dbReference>
<comment type="caution">
    <text evidence="6">The sequence shown here is derived from an EMBL/GenBank/DDBJ whole genome shotgun (WGS) entry which is preliminary data.</text>
</comment>
<dbReference type="EC" id="5.4.99.12" evidence="4"/>
<keyword evidence="7" id="KW-1185">Reference proteome</keyword>
<dbReference type="Proteomes" id="UP001107558">
    <property type="component" value="Chromosome 1"/>
</dbReference>
<evidence type="ECO:0000259" key="5">
    <source>
        <dbReference type="Pfam" id="PF01416"/>
    </source>
</evidence>
<evidence type="ECO:0000256" key="2">
    <source>
        <dbReference type="ARBA" id="ARBA00022694"/>
    </source>
</evidence>
<sequence length="461" mass="54873">MFRIFRNLNFIKGYSKSIKSNHTNEIIENLKKSLSREELIKLSKDELITKIVRLEAYNRHLANIIKKRVDESKIKDDTEHDIRKKFDFSKCYKRHILLKFCYLGWHYDGYAAQVSTPETIEHYIFRALKRSKLIQSQETSNYGCCGRTDKGVSAFDQVISIDIRSLFEPKDQLTEKGVRDEINYCLLLNKKLPKDIRVISWMPLVTPTYSARSDCTHRTYRYYFPRGELDIDLMKEACSYLIGSHDFRNFCKMDVRHGVVQFFRRLDNVEIKLATRNLKEEFDMYYLEIKGSAFLWHMIRCIVSVLLLIGDKKESPNVIKELLDVNTHLCKPEYTWASEIPLNLFFCNFREDFPNSDSINVDIINKWQYDEENLREVIMDLQEHWCNESVKSTMIYEMLHALQDEYSLKFPTKPKIKKQMVALNCETKRKEYKKLFTRQRCPSLEEKIEHFTKIGKLNKKL</sequence>
<gene>
    <name evidence="6" type="ORF">PVAND_012995</name>
</gene>
<dbReference type="InterPro" id="IPR020094">
    <property type="entry name" value="TruA/RsuA/RluB/E/F_N"/>
</dbReference>
<proteinExistence type="inferred from homology"/>
<dbReference type="InterPro" id="IPR020097">
    <property type="entry name" value="PsdUridine_synth_TruA_a/b_dom"/>
</dbReference>
<dbReference type="GO" id="GO:0005634">
    <property type="term" value="C:nucleus"/>
    <property type="evidence" value="ECO:0007669"/>
    <property type="project" value="TreeGrafter"/>
</dbReference>
<dbReference type="GO" id="GO:0003723">
    <property type="term" value="F:RNA binding"/>
    <property type="evidence" value="ECO:0007669"/>
    <property type="project" value="InterPro"/>
</dbReference>
<dbReference type="SUPFAM" id="SSF55120">
    <property type="entry name" value="Pseudouridine synthase"/>
    <property type="match status" value="1"/>
</dbReference>
<dbReference type="InterPro" id="IPR020103">
    <property type="entry name" value="PsdUridine_synth_cat_dom_sf"/>
</dbReference>